<name>A0A821WGK0_9BILA</name>
<dbReference type="Proteomes" id="UP000663848">
    <property type="component" value="Unassembled WGS sequence"/>
</dbReference>
<evidence type="ECO:0000313" key="2">
    <source>
        <dbReference type="EMBL" id="CAF5144053.1"/>
    </source>
</evidence>
<feature type="non-terminal residue" evidence="1">
    <location>
        <position position="65"/>
    </location>
</feature>
<accession>A0A821WGK0</accession>
<comment type="caution">
    <text evidence="1">The sequence shown here is derived from an EMBL/GenBank/DDBJ whole genome shotgun (WGS) entry which is preliminary data.</text>
</comment>
<evidence type="ECO:0000313" key="1">
    <source>
        <dbReference type="EMBL" id="CAF4924485.1"/>
    </source>
</evidence>
<sequence>FGNWIFVNFPYDNEVWAILNEKNIHPDDVVVVQDSHAQLEALQKRWYQANRTEIDREIREREDRE</sequence>
<protein>
    <submittedName>
        <fullName evidence="1">Uncharacterized protein</fullName>
    </submittedName>
</protein>
<organism evidence="1 3">
    <name type="scientific">Rotaria socialis</name>
    <dbReference type="NCBI Taxonomy" id="392032"/>
    <lineage>
        <taxon>Eukaryota</taxon>
        <taxon>Metazoa</taxon>
        <taxon>Spiralia</taxon>
        <taxon>Gnathifera</taxon>
        <taxon>Rotifera</taxon>
        <taxon>Eurotatoria</taxon>
        <taxon>Bdelloidea</taxon>
        <taxon>Philodinida</taxon>
        <taxon>Philodinidae</taxon>
        <taxon>Rotaria</taxon>
    </lineage>
</organism>
<dbReference type="EMBL" id="CAJOBR010093291">
    <property type="protein sequence ID" value="CAF5144053.1"/>
    <property type="molecule type" value="Genomic_DNA"/>
</dbReference>
<feature type="non-terminal residue" evidence="1">
    <location>
        <position position="1"/>
    </location>
</feature>
<reference evidence="1" key="1">
    <citation type="submission" date="2021-02" db="EMBL/GenBank/DDBJ databases">
        <authorList>
            <person name="Nowell W R."/>
        </authorList>
    </citation>
    <scope>NUCLEOTIDE SEQUENCE</scope>
</reference>
<dbReference type="AlphaFoldDB" id="A0A821WGK0"/>
<dbReference type="EMBL" id="CAJOBP010084008">
    <property type="protein sequence ID" value="CAF4924485.1"/>
    <property type="molecule type" value="Genomic_DNA"/>
</dbReference>
<gene>
    <name evidence="2" type="ORF">QYT958_LOCUS47983</name>
    <name evidence="1" type="ORF">UJA718_LOCUS46582</name>
</gene>
<evidence type="ECO:0000313" key="3">
    <source>
        <dbReference type="Proteomes" id="UP000663873"/>
    </source>
</evidence>
<dbReference type="Proteomes" id="UP000663873">
    <property type="component" value="Unassembled WGS sequence"/>
</dbReference>
<proteinExistence type="predicted"/>
<keyword evidence="3" id="KW-1185">Reference proteome</keyword>